<keyword evidence="4" id="KW-0597">Phosphoprotein</keyword>
<evidence type="ECO:0000313" key="12">
    <source>
        <dbReference type="EnsemblProtists" id="PYU1_T007904"/>
    </source>
</evidence>
<feature type="compositionally biased region" description="Basic residues" evidence="10">
    <location>
        <begin position="235"/>
        <end position="249"/>
    </location>
</feature>
<dbReference type="InterPro" id="IPR045113">
    <property type="entry name" value="Rpb7-like"/>
</dbReference>
<feature type="compositionally biased region" description="Low complexity" evidence="10">
    <location>
        <begin position="184"/>
        <end position="195"/>
    </location>
</feature>
<dbReference type="PANTHER" id="PTHR12709:SF5">
    <property type="entry name" value="DNA-DIRECTED RNA POLYMERASE I SUBUNIT RPA43"/>
    <property type="match status" value="1"/>
</dbReference>
<evidence type="ECO:0000259" key="11">
    <source>
        <dbReference type="PROSITE" id="PS50126"/>
    </source>
</evidence>
<evidence type="ECO:0000256" key="8">
    <source>
        <dbReference type="ARBA" id="ARBA00080323"/>
    </source>
</evidence>
<proteinExistence type="inferred from homology"/>
<evidence type="ECO:0000256" key="2">
    <source>
        <dbReference type="ARBA" id="ARBA00005930"/>
    </source>
</evidence>
<dbReference type="Proteomes" id="UP000019132">
    <property type="component" value="Unassembled WGS sequence"/>
</dbReference>
<dbReference type="STRING" id="431595.K3WSG0"/>
<keyword evidence="13" id="KW-1185">Reference proteome</keyword>
<name>K3WSG0_GLOUD</name>
<dbReference type="GO" id="GO:0005736">
    <property type="term" value="C:RNA polymerase I complex"/>
    <property type="evidence" value="ECO:0007669"/>
    <property type="project" value="TreeGrafter"/>
</dbReference>
<reference evidence="12" key="3">
    <citation type="submission" date="2015-02" db="UniProtKB">
        <authorList>
            <consortium name="EnsemblProtists"/>
        </authorList>
    </citation>
    <scope>IDENTIFICATION</scope>
    <source>
        <strain evidence="12">DAOM BR144</strain>
    </source>
</reference>
<dbReference type="GO" id="GO:0003676">
    <property type="term" value="F:nucleic acid binding"/>
    <property type="evidence" value="ECO:0007669"/>
    <property type="project" value="InterPro"/>
</dbReference>
<protein>
    <recommendedName>
        <fullName evidence="7">DNA-directed RNA polymerase I subunit RPA43</fullName>
    </recommendedName>
    <alternativeName>
        <fullName evidence="9">DNA-directed RNA polymerase I subunit F</fullName>
    </alternativeName>
    <alternativeName>
        <fullName evidence="8">Twist neighbor protein</fullName>
    </alternativeName>
</protein>
<dbReference type="InterPro" id="IPR012340">
    <property type="entry name" value="NA-bd_OB-fold"/>
</dbReference>
<dbReference type="PROSITE" id="PS50126">
    <property type="entry name" value="S1"/>
    <property type="match status" value="1"/>
</dbReference>
<keyword evidence="3" id="KW-0240">DNA-directed RNA polymerase</keyword>
<dbReference type="AlphaFoldDB" id="K3WSG0"/>
<evidence type="ECO:0000256" key="3">
    <source>
        <dbReference type="ARBA" id="ARBA00022478"/>
    </source>
</evidence>
<dbReference type="PANTHER" id="PTHR12709">
    <property type="entry name" value="DNA-DIRECTED RNA POLYMERASE II, III"/>
    <property type="match status" value="1"/>
</dbReference>
<comment type="similarity">
    <text evidence="2">Belongs to the eukaryotic RPA43 RNA polymerase subunit family.</text>
</comment>
<dbReference type="InterPro" id="IPR041178">
    <property type="entry name" value="RPA43_OB"/>
</dbReference>
<dbReference type="GO" id="GO:0006352">
    <property type="term" value="P:DNA-templated transcription initiation"/>
    <property type="evidence" value="ECO:0007669"/>
    <property type="project" value="InterPro"/>
</dbReference>
<dbReference type="GO" id="GO:0006362">
    <property type="term" value="P:transcription elongation by RNA polymerase I"/>
    <property type="evidence" value="ECO:0007669"/>
    <property type="project" value="TreeGrafter"/>
</dbReference>
<dbReference type="CDD" id="cd04328">
    <property type="entry name" value="RNAP_I_Rpa43_N"/>
    <property type="match status" value="1"/>
</dbReference>
<accession>K3WSG0</accession>
<evidence type="ECO:0000256" key="7">
    <source>
        <dbReference type="ARBA" id="ARBA00073455"/>
    </source>
</evidence>
<evidence type="ECO:0000256" key="10">
    <source>
        <dbReference type="SAM" id="MobiDB-lite"/>
    </source>
</evidence>
<dbReference type="Pfam" id="PF17875">
    <property type="entry name" value="RPA43_OB"/>
    <property type="match status" value="1"/>
</dbReference>
<feature type="region of interest" description="Disordered" evidence="10">
    <location>
        <begin position="177"/>
        <end position="249"/>
    </location>
</feature>
<dbReference type="Gene3D" id="2.40.50.1060">
    <property type="match status" value="1"/>
</dbReference>
<sequence length="249" mass="26773">MSTAASSPFVLAKVRHNVSLSPCHIAEPRVGIEQEMTSLLMRYSEQLEGVILSFSNVKLDKPFGHIVNEMPYIHCKVLADALLFQPKEGMVLKGTVNKIGSNHIGMLFAGVFNGSVAASELPKGYVHNYAQDAWLDQFGNQIAVNDTVEVKVLRVHVAGGMIAIEGSMCSVGAASSKKTKKAQAAKPITSPSPKKSSTKKAKHAANDEAEPSSKKASKKRKNDEDEAPVEAAGTKSKKKDASKKKSKKE</sequence>
<dbReference type="FunFam" id="3.30.1490.120:FF:000003">
    <property type="entry name" value="DNA-directed RNA polymerase I subunit RPA43"/>
    <property type="match status" value="1"/>
</dbReference>
<comment type="subcellular location">
    <subcellularLocation>
        <location evidence="1">Nucleus</location>
        <location evidence="1">Nucleolus</location>
    </subcellularLocation>
</comment>
<keyword evidence="6" id="KW-0539">Nucleus</keyword>
<evidence type="ECO:0000256" key="1">
    <source>
        <dbReference type="ARBA" id="ARBA00004604"/>
    </source>
</evidence>
<evidence type="ECO:0000256" key="9">
    <source>
        <dbReference type="ARBA" id="ARBA00083123"/>
    </source>
</evidence>
<dbReference type="InterPro" id="IPR041901">
    <property type="entry name" value="RNAP_I_Rpa43_N"/>
</dbReference>
<feature type="domain" description="S1 motif" evidence="11">
    <location>
        <begin position="89"/>
        <end position="167"/>
    </location>
</feature>
<dbReference type="InterPro" id="IPR003029">
    <property type="entry name" value="S1_domain"/>
</dbReference>
<organism evidence="12 13">
    <name type="scientific">Globisporangium ultimum (strain ATCC 200006 / CBS 805.95 / DAOM BR144)</name>
    <name type="common">Pythium ultimum</name>
    <dbReference type="NCBI Taxonomy" id="431595"/>
    <lineage>
        <taxon>Eukaryota</taxon>
        <taxon>Sar</taxon>
        <taxon>Stramenopiles</taxon>
        <taxon>Oomycota</taxon>
        <taxon>Peronosporomycetes</taxon>
        <taxon>Pythiales</taxon>
        <taxon>Pythiaceae</taxon>
        <taxon>Globisporangium</taxon>
    </lineage>
</organism>
<dbReference type="SUPFAM" id="SSF50249">
    <property type="entry name" value="Nucleic acid-binding proteins"/>
    <property type="match status" value="1"/>
</dbReference>
<dbReference type="OMA" id="LWEEEPK"/>
<dbReference type="InParanoid" id="K3WSG0"/>
<keyword evidence="5" id="KW-0804">Transcription</keyword>
<reference evidence="13" key="2">
    <citation type="submission" date="2010-04" db="EMBL/GenBank/DDBJ databases">
        <authorList>
            <person name="Buell R."/>
            <person name="Hamilton J."/>
            <person name="Hostetler J."/>
        </authorList>
    </citation>
    <scope>NUCLEOTIDE SEQUENCE [LARGE SCALE GENOMIC DNA]</scope>
    <source>
        <strain evidence="13">DAOM:BR144</strain>
    </source>
</reference>
<reference evidence="13" key="1">
    <citation type="journal article" date="2010" name="Genome Biol.">
        <title>Genome sequence of the necrotrophic plant pathogen Pythium ultimum reveals original pathogenicity mechanisms and effector repertoire.</title>
        <authorList>
            <person name="Levesque C.A."/>
            <person name="Brouwer H."/>
            <person name="Cano L."/>
            <person name="Hamilton J.P."/>
            <person name="Holt C."/>
            <person name="Huitema E."/>
            <person name="Raffaele S."/>
            <person name="Robideau G.P."/>
            <person name="Thines M."/>
            <person name="Win J."/>
            <person name="Zerillo M.M."/>
            <person name="Beakes G.W."/>
            <person name="Boore J.L."/>
            <person name="Busam D."/>
            <person name="Dumas B."/>
            <person name="Ferriera S."/>
            <person name="Fuerstenberg S.I."/>
            <person name="Gachon C.M."/>
            <person name="Gaulin E."/>
            <person name="Govers F."/>
            <person name="Grenville-Briggs L."/>
            <person name="Horner N."/>
            <person name="Hostetler J."/>
            <person name="Jiang R.H."/>
            <person name="Johnson J."/>
            <person name="Krajaejun T."/>
            <person name="Lin H."/>
            <person name="Meijer H.J."/>
            <person name="Moore B."/>
            <person name="Morris P."/>
            <person name="Phuntmart V."/>
            <person name="Puiu D."/>
            <person name="Shetty J."/>
            <person name="Stajich J.E."/>
            <person name="Tripathy S."/>
            <person name="Wawra S."/>
            <person name="van West P."/>
            <person name="Whitty B.R."/>
            <person name="Coutinho P.M."/>
            <person name="Henrissat B."/>
            <person name="Martin F."/>
            <person name="Thomas P.D."/>
            <person name="Tyler B.M."/>
            <person name="De Vries R.P."/>
            <person name="Kamoun S."/>
            <person name="Yandell M."/>
            <person name="Tisserat N."/>
            <person name="Buell C.R."/>
        </authorList>
    </citation>
    <scope>NUCLEOTIDE SEQUENCE</scope>
    <source>
        <strain evidence="13">DAOM:BR144</strain>
    </source>
</reference>
<evidence type="ECO:0000256" key="6">
    <source>
        <dbReference type="ARBA" id="ARBA00023242"/>
    </source>
</evidence>
<dbReference type="EnsemblProtists" id="PYU1_T007904">
    <property type="protein sequence ID" value="PYU1_T007904"/>
    <property type="gene ID" value="PYU1_G007888"/>
</dbReference>
<evidence type="ECO:0000256" key="4">
    <source>
        <dbReference type="ARBA" id="ARBA00022553"/>
    </source>
</evidence>
<dbReference type="HOGENOM" id="CLU_090497_0_0_1"/>
<dbReference type="Gene3D" id="3.30.1490.120">
    <property type="entry name" value="RNA polymerase Rpb7-like, N-terminal domain"/>
    <property type="match status" value="1"/>
</dbReference>
<dbReference type="VEuPathDB" id="FungiDB:PYU1_G007888"/>
<dbReference type="eggNOG" id="KOG4134">
    <property type="taxonomic scope" value="Eukaryota"/>
</dbReference>
<dbReference type="InterPro" id="IPR036898">
    <property type="entry name" value="RNA_pol_Rpb7-like_N_sf"/>
</dbReference>
<evidence type="ECO:0000256" key="5">
    <source>
        <dbReference type="ARBA" id="ARBA00023163"/>
    </source>
</evidence>
<dbReference type="EMBL" id="GL376617">
    <property type="status" value="NOT_ANNOTATED_CDS"/>
    <property type="molecule type" value="Genomic_DNA"/>
</dbReference>
<evidence type="ECO:0000313" key="13">
    <source>
        <dbReference type="Proteomes" id="UP000019132"/>
    </source>
</evidence>